<dbReference type="STRING" id="74545.EU96_1534"/>
<keyword evidence="6 10" id="KW-0548">Nucleotidyltransferase</keyword>
<dbReference type="PANTHER" id="PTHR43532:SF1">
    <property type="entry name" value="GLUCOSE-1-PHOSPHATE THYMIDYLYLTRANSFERASE 1"/>
    <property type="match status" value="1"/>
</dbReference>
<dbReference type="eggNOG" id="COG1209">
    <property type="taxonomic scope" value="Bacteria"/>
</dbReference>
<accession>A0A0A2A7S2</accession>
<evidence type="ECO:0000256" key="2">
    <source>
        <dbReference type="ARBA" id="ARBA00010480"/>
    </source>
</evidence>
<name>A0A0A2A7S2_PROMR</name>
<evidence type="ECO:0000256" key="4">
    <source>
        <dbReference type="ARBA" id="ARBA00017654"/>
    </source>
</evidence>
<keyword evidence="8 10" id="KW-0460">Magnesium</keyword>
<evidence type="ECO:0000256" key="9">
    <source>
        <dbReference type="ARBA" id="ARBA00049336"/>
    </source>
</evidence>
<feature type="domain" description="Nucleotidyl transferase" evidence="11">
    <location>
        <begin position="7"/>
        <end position="241"/>
    </location>
</feature>
<dbReference type="Gene3D" id="3.90.550.10">
    <property type="entry name" value="Spore Coat Polysaccharide Biosynthesis Protein SpsA, Chain A"/>
    <property type="match status" value="1"/>
</dbReference>
<dbReference type="InterPro" id="IPR029044">
    <property type="entry name" value="Nucleotide-diphossugar_trans"/>
</dbReference>
<comment type="function">
    <text evidence="10">Catalyzes the formation of dTDP-glucose, from dTTP and glucose 1-phosphate, as well as its pyrophosphorolysis.</text>
</comment>
<keyword evidence="5 10" id="KW-0808">Transferase</keyword>
<evidence type="ECO:0000256" key="5">
    <source>
        <dbReference type="ARBA" id="ARBA00022679"/>
    </source>
</evidence>
<dbReference type="OrthoDB" id="9803871at2"/>
<evidence type="ECO:0000313" key="12">
    <source>
        <dbReference type="EMBL" id="KGF96896.1"/>
    </source>
</evidence>
<evidence type="ECO:0000256" key="3">
    <source>
        <dbReference type="ARBA" id="ARBA00012461"/>
    </source>
</evidence>
<evidence type="ECO:0000256" key="8">
    <source>
        <dbReference type="ARBA" id="ARBA00022842"/>
    </source>
</evidence>
<reference evidence="13" key="1">
    <citation type="journal article" date="2014" name="Sci. Data">
        <title>Genomes of diverse isolates of the marine cyanobacterium Prochlorococcus.</title>
        <authorList>
            <person name="Biller S."/>
            <person name="Berube P."/>
            <person name="Thompson J."/>
            <person name="Kelly L."/>
            <person name="Roggensack S."/>
            <person name="Awad L."/>
            <person name="Roache-Johnson K."/>
            <person name="Ding H."/>
            <person name="Giovannoni S.J."/>
            <person name="Moore L.R."/>
            <person name="Chisholm S.W."/>
        </authorList>
    </citation>
    <scope>NUCLEOTIDE SEQUENCE [LARGE SCALE GENOMIC DNA]</scope>
    <source>
        <strain evidence="13">MIT 9302</strain>
    </source>
</reference>
<evidence type="ECO:0000256" key="1">
    <source>
        <dbReference type="ARBA" id="ARBA00001946"/>
    </source>
</evidence>
<dbReference type="GO" id="GO:0008879">
    <property type="term" value="F:glucose-1-phosphate thymidylyltransferase activity"/>
    <property type="evidence" value="ECO:0007669"/>
    <property type="project" value="UniProtKB-EC"/>
</dbReference>
<proteinExistence type="inferred from homology"/>
<comment type="caution">
    <text evidence="12">The sequence shown here is derived from an EMBL/GenBank/DDBJ whole genome shotgun (WGS) entry which is preliminary data.</text>
</comment>
<evidence type="ECO:0000256" key="6">
    <source>
        <dbReference type="ARBA" id="ARBA00022695"/>
    </source>
</evidence>
<dbReference type="AlphaFoldDB" id="A0A0A2A7S2"/>
<protein>
    <recommendedName>
        <fullName evidence="4 10">Glucose-1-phosphate thymidylyltransferase</fullName>
        <ecNumber evidence="3 10">2.7.7.24</ecNumber>
    </recommendedName>
</protein>
<gene>
    <name evidence="12" type="ORF">EU96_1534</name>
</gene>
<dbReference type="FunFam" id="3.90.550.10:FF:000023">
    <property type="entry name" value="Glucose-1-phosphate thymidylyltransferase"/>
    <property type="match status" value="1"/>
</dbReference>
<evidence type="ECO:0000256" key="7">
    <source>
        <dbReference type="ARBA" id="ARBA00022723"/>
    </source>
</evidence>
<sequence length="297" mass="33413">MEDNCRKGIILAGGKGTRLSPVTFGVSKQLLPLYNKPAIYYPLSTLMLSGIRNFLIIVNPKDLNNFKSLLGNGEQFGIEISYAEQSSPDGIAQAFTIGEKFIGDSNVALILGDNFFYGNSLSKDLLKASKKNKGATIFACEVKDPERYGVVDFDKDLKVKSIIEKPKNPLTNFAVTGLYFYDNNVIEYSKKLKPSKRGELEITDLNMIYLKKGELEVNLFARAIIWLDTGTFDSLYEAGALVKSIENKQIFKIGCPEEISWRMGWINSDQLNSLLIKYKNNEYGNYLKNLIQSKNMF</sequence>
<comment type="similarity">
    <text evidence="2 10">Belongs to the glucose-1-phosphate thymidylyltransferase family.</text>
</comment>
<dbReference type="InterPro" id="IPR005907">
    <property type="entry name" value="G1P_thy_trans_s"/>
</dbReference>
<evidence type="ECO:0000256" key="10">
    <source>
        <dbReference type="RuleBase" id="RU003706"/>
    </source>
</evidence>
<dbReference type="EC" id="2.7.7.24" evidence="3 10"/>
<dbReference type="NCBIfam" id="TIGR01207">
    <property type="entry name" value="rmlA"/>
    <property type="match status" value="1"/>
</dbReference>
<dbReference type="CDD" id="cd02538">
    <property type="entry name" value="G1P_TT_short"/>
    <property type="match status" value="1"/>
</dbReference>
<dbReference type="Pfam" id="PF00483">
    <property type="entry name" value="NTP_transferase"/>
    <property type="match status" value="1"/>
</dbReference>
<evidence type="ECO:0000259" key="11">
    <source>
        <dbReference type="Pfam" id="PF00483"/>
    </source>
</evidence>
<dbReference type="Proteomes" id="UP000030445">
    <property type="component" value="Unassembled WGS sequence"/>
</dbReference>
<dbReference type="GO" id="GO:0046872">
    <property type="term" value="F:metal ion binding"/>
    <property type="evidence" value="ECO:0007669"/>
    <property type="project" value="UniProtKB-KW"/>
</dbReference>
<organism evidence="12 13">
    <name type="scientific">Prochlorococcus marinus str. MIT 9302</name>
    <dbReference type="NCBI Taxonomy" id="74545"/>
    <lineage>
        <taxon>Bacteria</taxon>
        <taxon>Bacillati</taxon>
        <taxon>Cyanobacteriota</taxon>
        <taxon>Cyanophyceae</taxon>
        <taxon>Synechococcales</taxon>
        <taxon>Prochlorococcaceae</taxon>
        <taxon>Prochlorococcus</taxon>
    </lineage>
</organism>
<comment type="cofactor">
    <cofactor evidence="1">
        <name>Mg(2+)</name>
        <dbReference type="ChEBI" id="CHEBI:18420"/>
    </cofactor>
</comment>
<dbReference type="EMBL" id="JNAM01000011">
    <property type="protein sequence ID" value="KGF96896.1"/>
    <property type="molecule type" value="Genomic_DNA"/>
</dbReference>
<dbReference type="PANTHER" id="PTHR43532">
    <property type="entry name" value="GLUCOSE-1-PHOSPHATE THYMIDYLYLTRANSFERASE"/>
    <property type="match status" value="1"/>
</dbReference>
<dbReference type="SUPFAM" id="SSF53448">
    <property type="entry name" value="Nucleotide-diphospho-sugar transferases"/>
    <property type="match status" value="1"/>
</dbReference>
<comment type="catalytic activity">
    <reaction evidence="9 10">
        <text>dTTP + alpha-D-glucose 1-phosphate + H(+) = dTDP-alpha-D-glucose + diphosphate</text>
        <dbReference type="Rhea" id="RHEA:15225"/>
        <dbReference type="ChEBI" id="CHEBI:15378"/>
        <dbReference type="ChEBI" id="CHEBI:33019"/>
        <dbReference type="ChEBI" id="CHEBI:37568"/>
        <dbReference type="ChEBI" id="CHEBI:57477"/>
        <dbReference type="ChEBI" id="CHEBI:58601"/>
        <dbReference type="EC" id="2.7.7.24"/>
    </reaction>
</comment>
<keyword evidence="7 10" id="KW-0479">Metal-binding</keyword>
<evidence type="ECO:0000313" key="13">
    <source>
        <dbReference type="Proteomes" id="UP000030445"/>
    </source>
</evidence>
<dbReference type="RefSeq" id="WP_032527148.1">
    <property type="nucleotide sequence ID" value="NZ_CP138951.1"/>
</dbReference>
<dbReference type="InterPro" id="IPR005835">
    <property type="entry name" value="NTP_transferase_dom"/>
</dbReference>